<dbReference type="AlphaFoldDB" id="A0A3L6RIC7"/>
<proteinExistence type="predicted"/>
<protein>
    <submittedName>
        <fullName evidence="1">YEATS domain-containing protein 2-like</fullName>
    </submittedName>
</protein>
<evidence type="ECO:0000313" key="1">
    <source>
        <dbReference type="EMBL" id="RLN03505.1"/>
    </source>
</evidence>
<dbReference type="EMBL" id="PQIB02000008">
    <property type="protein sequence ID" value="RLN03505.1"/>
    <property type="molecule type" value="Genomic_DNA"/>
</dbReference>
<dbReference type="Proteomes" id="UP000275267">
    <property type="component" value="Unassembled WGS sequence"/>
</dbReference>
<name>A0A3L6RIC7_PANMI</name>
<gene>
    <name evidence="1" type="ORF">C2845_PM13G09530</name>
</gene>
<sequence length="80" mass="8754">MNFHAAGAGVCWPRPPFQPQNTLMAYQLGLPGPQVHSIASNWDHSILLCVLSSADAYPQTPPGASDWYMDMNVSIHISNM</sequence>
<accession>A0A3L6RIC7</accession>
<keyword evidence="2" id="KW-1185">Reference proteome</keyword>
<organism evidence="1 2">
    <name type="scientific">Panicum miliaceum</name>
    <name type="common">Proso millet</name>
    <name type="synonym">Broomcorn millet</name>
    <dbReference type="NCBI Taxonomy" id="4540"/>
    <lineage>
        <taxon>Eukaryota</taxon>
        <taxon>Viridiplantae</taxon>
        <taxon>Streptophyta</taxon>
        <taxon>Embryophyta</taxon>
        <taxon>Tracheophyta</taxon>
        <taxon>Spermatophyta</taxon>
        <taxon>Magnoliopsida</taxon>
        <taxon>Liliopsida</taxon>
        <taxon>Poales</taxon>
        <taxon>Poaceae</taxon>
        <taxon>PACMAD clade</taxon>
        <taxon>Panicoideae</taxon>
        <taxon>Panicodae</taxon>
        <taxon>Paniceae</taxon>
        <taxon>Panicinae</taxon>
        <taxon>Panicum</taxon>
        <taxon>Panicum sect. Panicum</taxon>
    </lineage>
</organism>
<evidence type="ECO:0000313" key="2">
    <source>
        <dbReference type="Proteomes" id="UP000275267"/>
    </source>
</evidence>
<reference evidence="2" key="1">
    <citation type="journal article" date="2019" name="Nat. Commun.">
        <title>The genome of broomcorn millet.</title>
        <authorList>
            <person name="Zou C."/>
            <person name="Miki D."/>
            <person name="Li D."/>
            <person name="Tang Q."/>
            <person name="Xiao L."/>
            <person name="Rajput S."/>
            <person name="Deng P."/>
            <person name="Jia W."/>
            <person name="Huang R."/>
            <person name="Zhang M."/>
            <person name="Sun Y."/>
            <person name="Hu J."/>
            <person name="Fu X."/>
            <person name="Schnable P.S."/>
            <person name="Li F."/>
            <person name="Zhang H."/>
            <person name="Feng B."/>
            <person name="Zhu X."/>
            <person name="Liu R."/>
            <person name="Schnable J.C."/>
            <person name="Zhu J.-K."/>
            <person name="Zhang H."/>
        </authorList>
    </citation>
    <scope>NUCLEOTIDE SEQUENCE [LARGE SCALE GENOMIC DNA]</scope>
</reference>
<comment type="caution">
    <text evidence="1">The sequence shown here is derived from an EMBL/GenBank/DDBJ whole genome shotgun (WGS) entry which is preliminary data.</text>
</comment>